<keyword evidence="2" id="KW-1185">Reference proteome</keyword>
<evidence type="ECO:0000313" key="1">
    <source>
        <dbReference type="EMBL" id="EEV16744.1"/>
    </source>
</evidence>
<name>C8PKY5_9BACT</name>
<gene>
    <name evidence="1" type="ORF">CAMGR0001_0359</name>
</gene>
<accession>C8PKY5</accession>
<proteinExistence type="predicted"/>
<sequence length="43" mass="4951">MRCGIEIMSRVEERINLPQITVSAHFARYLLAKCNDEEALCLI</sequence>
<dbReference type="Proteomes" id="UP000005709">
    <property type="component" value="Unassembled WGS sequence"/>
</dbReference>
<protein>
    <submittedName>
        <fullName evidence="1">Uncharacterized protein</fullName>
    </submittedName>
</protein>
<evidence type="ECO:0000313" key="2">
    <source>
        <dbReference type="Proteomes" id="UP000005709"/>
    </source>
</evidence>
<comment type="caution">
    <text evidence="1">The sequence shown here is derived from an EMBL/GenBank/DDBJ whole genome shotgun (WGS) entry which is preliminary data.</text>
</comment>
<reference evidence="1 2" key="1">
    <citation type="submission" date="2009-07" db="EMBL/GenBank/DDBJ databases">
        <authorList>
            <person name="Madupu R."/>
            <person name="Sebastian Y."/>
            <person name="Durkin A.S."/>
            <person name="Torralba M."/>
            <person name="Methe B."/>
            <person name="Sutton G.G."/>
            <person name="Strausberg R.L."/>
            <person name="Nelson K.E."/>
        </authorList>
    </citation>
    <scope>NUCLEOTIDE SEQUENCE [LARGE SCALE GENOMIC DNA]</scope>
    <source>
        <strain evidence="1 2">RM3268</strain>
    </source>
</reference>
<dbReference type="AlphaFoldDB" id="C8PKY5"/>
<dbReference type="EMBL" id="ACYG01000030">
    <property type="protein sequence ID" value="EEV16744.1"/>
    <property type="molecule type" value="Genomic_DNA"/>
</dbReference>
<organism evidence="1 2">
    <name type="scientific">Campylobacter gracilis RM3268</name>
    <dbReference type="NCBI Taxonomy" id="553220"/>
    <lineage>
        <taxon>Bacteria</taxon>
        <taxon>Pseudomonadati</taxon>
        <taxon>Campylobacterota</taxon>
        <taxon>Epsilonproteobacteria</taxon>
        <taxon>Campylobacterales</taxon>
        <taxon>Campylobacteraceae</taxon>
        <taxon>Campylobacter</taxon>
    </lineage>
</organism>